<dbReference type="Pfam" id="PF25164">
    <property type="entry name" value="CoiA_N"/>
    <property type="match status" value="1"/>
</dbReference>
<protein>
    <submittedName>
        <fullName evidence="4">Competence protein</fullName>
    </submittedName>
</protein>
<keyword evidence="5" id="KW-1185">Reference proteome</keyword>
<gene>
    <name evidence="4" type="ORF">Cdeb_01477</name>
</gene>
<dbReference type="InterPro" id="IPR010330">
    <property type="entry name" value="CoiA_nuc"/>
</dbReference>
<dbReference type="InterPro" id="IPR057252">
    <property type="entry name" value="CoiA_C"/>
</dbReference>
<organism evidence="4 5">
    <name type="scientific">Caldibacillus debilis GB1</name>
    <dbReference type="NCBI Taxonomy" id="1339248"/>
    <lineage>
        <taxon>Bacteria</taxon>
        <taxon>Bacillati</taxon>
        <taxon>Bacillota</taxon>
        <taxon>Bacilli</taxon>
        <taxon>Bacillales</taxon>
        <taxon>Bacillaceae</taxon>
        <taxon>Caldibacillus</taxon>
    </lineage>
</organism>
<feature type="domain" description="Competence protein CoiA C-terminal" evidence="3">
    <location>
        <begin position="254"/>
        <end position="315"/>
    </location>
</feature>
<dbReference type="AlphaFoldDB" id="A0A420VDB0"/>
<dbReference type="InterPro" id="IPR057253">
    <property type="entry name" value="CoiA-like_N"/>
</dbReference>
<evidence type="ECO:0000313" key="5">
    <source>
        <dbReference type="Proteomes" id="UP000286235"/>
    </source>
</evidence>
<evidence type="ECO:0000259" key="1">
    <source>
        <dbReference type="Pfam" id="PF06054"/>
    </source>
</evidence>
<reference evidence="4 5" key="1">
    <citation type="submission" date="2013-12" db="EMBL/GenBank/DDBJ databases">
        <title>Genome and proteome characterization of Caldibacillus debilis GB1 derived from a cellulolytic aero-tolerant co-culture.</title>
        <authorList>
            <person name="Wushke S.T."/>
            <person name="Zhang X."/>
            <person name="Fristensky B."/>
            <person name="Wilkins J.A."/>
            <person name="Levin D.B."/>
            <person name="Sparling R."/>
        </authorList>
    </citation>
    <scope>NUCLEOTIDE SEQUENCE [LARGE SCALE GENOMIC DNA]</scope>
    <source>
        <strain evidence="4 5">GB1</strain>
    </source>
</reference>
<dbReference type="Pfam" id="PF25166">
    <property type="entry name" value="CoiA_C"/>
    <property type="match status" value="1"/>
</dbReference>
<comment type="caution">
    <text evidence="4">The sequence shown here is derived from an EMBL/GenBank/DDBJ whole genome shotgun (WGS) entry which is preliminary data.</text>
</comment>
<evidence type="ECO:0000259" key="3">
    <source>
        <dbReference type="Pfam" id="PF25166"/>
    </source>
</evidence>
<proteinExistence type="predicted"/>
<sequence>MFVAKTRSGELFSLLGRSKDSLGKIKRETSFFCPACGEPVILKTGAKKVPHFSHYRHCPVKPEGETETHLLGKKWLFEWLEKQGYRPQLEYFLPDLQQRADVFFERAGKKYALEFQCSPLSLSLLTDRDESYRRSGIIPLWIVLDSRIRKEKGPFFSATDFLSFFIREGPASPFILAFQPDPPMFVKYVHLVPVSKSRFYYQKKTFPLSCGMKEVFRSCPPFDVSELLAVWQREVGRWLIFCHLQRSAKREPALHALYASAIHPTLLPKEVGIPVPRMHAIETHPVLWQALIWLEFFRQRPRGGTFSMEEVKTYLRRSEKTGLEMAEAGPCRRPGSLFPGKKIFAFSGEVRLCPDPGKPIRDRGKTGTFAGRPVAGGTGKIFKRAKGANFDTFSLTIGNNKGIFIDIIHYFDNGNGKRSCMGGFAWQKKR</sequence>
<feature type="domain" description="Competence protein CoiA nuclease-like" evidence="1">
    <location>
        <begin position="65"/>
        <end position="209"/>
    </location>
</feature>
<dbReference type="Pfam" id="PF06054">
    <property type="entry name" value="CoiA_nuc"/>
    <property type="match status" value="1"/>
</dbReference>
<accession>A0A420VDB0</accession>
<evidence type="ECO:0000259" key="2">
    <source>
        <dbReference type="Pfam" id="PF25164"/>
    </source>
</evidence>
<dbReference type="Proteomes" id="UP000286235">
    <property type="component" value="Unassembled WGS sequence"/>
</dbReference>
<dbReference type="EMBL" id="AZRV01000044">
    <property type="protein sequence ID" value="RKO61526.1"/>
    <property type="molecule type" value="Genomic_DNA"/>
</dbReference>
<feature type="domain" description="Competence protein CoiA-like N-terminal" evidence="2">
    <location>
        <begin position="17"/>
        <end position="59"/>
    </location>
</feature>
<name>A0A420VDB0_9BACI</name>
<evidence type="ECO:0000313" key="4">
    <source>
        <dbReference type="EMBL" id="RKO61526.1"/>
    </source>
</evidence>